<name>A0A6C0I043_9ZZZZ</name>
<dbReference type="AntiFam" id="ANF00011">
    <property type="entry name" value="tRNA translation"/>
</dbReference>
<sequence length="129" mass="14651">MILPTFPFPKDAKGRKVDGPRGWSEQPYKMSDVSGILYQMNYWSPGDHAIALQDILDGNLILFGTANGKDVYCTPCHSIFLVKEDMRIIRIGHRRMDCVTSRKRDLNPRPTDLQSDALPTELLRDDCIA</sequence>
<accession>A0A6C0I043</accession>
<reference evidence="1" key="1">
    <citation type="journal article" date="2020" name="Nature">
        <title>Giant virus diversity and host interactions through global metagenomics.</title>
        <authorList>
            <person name="Schulz F."/>
            <person name="Roux S."/>
            <person name="Paez-Espino D."/>
            <person name="Jungbluth S."/>
            <person name="Walsh D.A."/>
            <person name="Denef V.J."/>
            <person name="McMahon K.D."/>
            <person name="Konstantinidis K.T."/>
            <person name="Eloe-Fadrosh E.A."/>
            <person name="Kyrpides N.C."/>
            <person name="Woyke T."/>
        </authorList>
    </citation>
    <scope>NUCLEOTIDE SEQUENCE</scope>
    <source>
        <strain evidence="1">GVMAG-M-3300023184-17</strain>
    </source>
</reference>
<evidence type="ECO:0000313" key="1">
    <source>
        <dbReference type="EMBL" id="QHT85483.1"/>
    </source>
</evidence>
<dbReference type="AlphaFoldDB" id="A0A6C0I043"/>
<protein>
    <submittedName>
        <fullName evidence="1">Uncharacterized protein</fullName>
    </submittedName>
</protein>
<dbReference type="EMBL" id="MN740041">
    <property type="protein sequence ID" value="QHT85483.1"/>
    <property type="molecule type" value="Genomic_DNA"/>
</dbReference>
<organism evidence="1">
    <name type="scientific">viral metagenome</name>
    <dbReference type="NCBI Taxonomy" id="1070528"/>
    <lineage>
        <taxon>unclassified sequences</taxon>
        <taxon>metagenomes</taxon>
        <taxon>organismal metagenomes</taxon>
    </lineage>
</organism>
<proteinExistence type="predicted"/>